<keyword evidence="3" id="KW-1185">Reference proteome</keyword>
<reference evidence="2" key="1">
    <citation type="submission" date="2021-03" db="EMBL/GenBank/DDBJ databases">
        <title>Draft genome sequence of rust myrtle Austropuccinia psidii MF-1, a brazilian biotype.</title>
        <authorList>
            <person name="Quecine M.C."/>
            <person name="Pachon D.M.R."/>
            <person name="Bonatelli M.L."/>
            <person name="Correr F.H."/>
            <person name="Franceschini L.M."/>
            <person name="Leite T.F."/>
            <person name="Margarido G.R.A."/>
            <person name="Almeida C.A."/>
            <person name="Ferrarezi J.A."/>
            <person name="Labate C.A."/>
        </authorList>
    </citation>
    <scope>NUCLEOTIDE SEQUENCE</scope>
    <source>
        <strain evidence="2">MF-1</strain>
    </source>
</reference>
<evidence type="ECO:0000256" key="1">
    <source>
        <dbReference type="SAM" id="MobiDB-lite"/>
    </source>
</evidence>
<name>A0A9Q3E940_9BASI</name>
<organism evidence="2 3">
    <name type="scientific">Austropuccinia psidii MF-1</name>
    <dbReference type="NCBI Taxonomy" id="1389203"/>
    <lineage>
        <taxon>Eukaryota</taxon>
        <taxon>Fungi</taxon>
        <taxon>Dikarya</taxon>
        <taxon>Basidiomycota</taxon>
        <taxon>Pucciniomycotina</taxon>
        <taxon>Pucciniomycetes</taxon>
        <taxon>Pucciniales</taxon>
        <taxon>Sphaerophragmiaceae</taxon>
        <taxon>Austropuccinia</taxon>
    </lineage>
</organism>
<accession>A0A9Q3E940</accession>
<feature type="compositionally biased region" description="Low complexity" evidence="1">
    <location>
        <begin position="53"/>
        <end position="71"/>
    </location>
</feature>
<dbReference type="EMBL" id="AVOT02024909">
    <property type="protein sequence ID" value="MBW0515857.1"/>
    <property type="molecule type" value="Genomic_DNA"/>
</dbReference>
<sequence length="176" mass="19440">MEVSSPCIHVSLLEPVKQSSIPNRDQFLPPPVLVEEQEEWEVAQVLDSKLNRGLGTTSTSSPSSSSLPSSSGSGGELEIHLILFTMPSVLVLEIGTFELEYMGLPPPTGLGPPTLVHLATSLCLEPVTESRYKYPFKQENQFTYKQDTLKCHQELEPQKLGTLFQKPHISYSINTS</sequence>
<comment type="caution">
    <text evidence="2">The sequence shown here is derived from an EMBL/GenBank/DDBJ whole genome shotgun (WGS) entry which is preliminary data.</text>
</comment>
<evidence type="ECO:0000313" key="3">
    <source>
        <dbReference type="Proteomes" id="UP000765509"/>
    </source>
</evidence>
<evidence type="ECO:0000313" key="2">
    <source>
        <dbReference type="EMBL" id="MBW0515857.1"/>
    </source>
</evidence>
<dbReference type="AlphaFoldDB" id="A0A9Q3E940"/>
<proteinExistence type="predicted"/>
<gene>
    <name evidence="2" type="ORF">O181_055572</name>
</gene>
<dbReference type="Proteomes" id="UP000765509">
    <property type="component" value="Unassembled WGS sequence"/>
</dbReference>
<feature type="region of interest" description="Disordered" evidence="1">
    <location>
        <begin position="52"/>
        <end position="72"/>
    </location>
</feature>
<protein>
    <submittedName>
        <fullName evidence="2">Uncharacterized protein</fullName>
    </submittedName>
</protein>